<name>A0A1E3QTU3_9ASCO</name>
<dbReference type="EMBL" id="KV454428">
    <property type="protein sequence ID" value="ODQ81111.1"/>
    <property type="molecule type" value="Genomic_DNA"/>
</dbReference>
<evidence type="ECO:0000313" key="2">
    <source>
        <dbReference type="Proteomes" id="UP000094336"/>
    </source>
</evidence>
<keyword evidence="2" id="KW-1185">Reference proteome</keyword>
<dbReference type="GeneID" id="30146131"/>
<proteinExistence type="predicted"/>
<organism evidence="1 2">
    <name type="scientific">Babjeviella inositovora NRRL Y-12698</name>
    <dbReference type="NCBI Taxonomy" id="984486"/>
    <lineage>
        <taxon>Eukaryota</taxon>
        <taxon>Fungi</taxon>
        <taxon>Dikarya</taxon>
        <taxon>Ascomycota</taxon>
        <taxon>Saccharomycotina</taxon>
        <taxon>Pichiomycetes</taxon>
        <taxon>Serinales incertae sedis</taxon>
        <taxon>Babjeviella</taxon>
    </lineage>
</organism>
<reference evidence="2" key="1">
    <citation type="submission" date="2016-05" db="EMBL/GenBank/DDBJ databases">
        <title>Comparative genomics of biotechnologically important yeasts.</title>
        <authorList>
            <consortium name="DOE Joint Genome Institute"/>
            <person name="Riley R."/>
            <person name="Haridas S."/>
            <person name="Wolfe K.H."/>
            <person name="Lopes M.R."/>
            <person name="Hittinger C.T."/>
            <person name="Goker M."/>
            <person name="Salamov A."/>
            <person name="Wisecaver J."/>
            <person name="Long T.M."/>
            <person name="Aerts A.L."/>
            <person name="Barry K."/>
            <person name="Choi C."/>
            <person name="Clum A."/>
            <person name="Coughlan A.Y."/>
            <person name="Deshpande S."/>
            <person name="Douglass A.P."/>
            <person name="Hanson S.J."/>
            <person name="Klenk H.-P."/>
            <person name="Labutti K."/>
            <person name="Lapidus A."/>
            <person name="Lindquist E."/>
            <person name="Lipzen A."/>
            <person name="Meier-Kolthoff J.P."/>
            <person name="Ohm R.A."/>
            <person name="Otillar R.P."/>
            <person name="Pangilinan J."/>
            <person name="Peng Y."/>
            <person name="Rokas A."/>
            <person name="Rosa C.A."/>
            <person name="Scheuner C."/>
            <person name="Sibirny A.A."/>
            <person name="Slot J.C."/>
            <person name="Stielow J.B."/>
            <person name="Sun H."/>
            <person name="Kurtzman C.P."/>
            <person name="Blackwell M."/>
            <person name="Grigoriev I.V."/>
            <person name="Jeffries T.W."/>
        </authorList>
    </citation>
    <scope>NUCLEOTIDE SEQUENCE [LARGE SCALE GENOMIC DNA]</scope>
    <source>
        <strain evidence="2">NRRL Y-12698</strain>
    </source>
</reference>
<sequence length="62" mass="6828">MDSGTRAWAIESVDTKKLKIPLFILGGNLQHGTRLDLIHVKATCLVGVDYSRVKMAGVKDYP</sequence>
<dbReference type="RefSeq" id="XP_018986439.1">
    <property type="nucleotide sequence ID" value="XM_019128278.1"/>
</dbReference>
<protein>
    <submittedName>
        <fullName evidence="1">Uncharacterized protein</fullName>
    </submittedName>
</protein>
<dbReference type="AlphaFoldDB" id="A0A1E3QTU3"/>
<accession>A0A1E3QTU3</accession>
<evidence type="ECO:0000313" key="1">
    <source>
        <dbReference type="EMBL" id="ODQ81111.1"/>
    </source>
</evidence>
<dbReference type="Proteomes" id="UP000094336">
    <property type="component" value="Unassembled WGS sequence"/>
</dbReference>
<gene>
    <name evidence="1" type="ORF">BABINDRAFT_160516</name>
</gene>
<feature type="non-terminal residue" evidence="1">
    <location>
        <position position="62"/>
    </location>
</feature>